<dbReference type="GeneID" id="131010704"/>
<feature type="region of interest" description="Disordered" evidence="6">
    <location>
        <begin position="89"/>
        <end position="156"/>
    </location>
</feature>
<evidence type="ECO:0000256" key="3">
    <source>
        <dbReference type="ARBA" id="ARBA00023125"/>
    </source>
</evidence>
<accession>A0A0H3YB48</accession>
<dbReference type="RefSeq" id="XP_057794350.1">
    <property type="nucleotide sequence ID" value="XM_057938367.1"/>
</dbReference>
<dbReference type="Pfam" id="PF00010">
    <property type="entry name" value="HLH"/>
    <property type="match status" value="1"/>
</dbReference>
<dbReference type="GO" id="GO:0048766">
    <property type="term" value="P:root hair initiation"/>
    <property type="evidence" value="ECO:0007669"/>
    <property type="project" value="UniProtKB-ARBA"/>
</dbReference>
<dbReference type="InterPro" id="IPR045843">
    <property type="entry name" value="IND-like"/>
</dbReference>
<dbReference type="PANTHER" id="PTHR16223">
    <property type="entry name" value="TRANSCRIPTION FACTOR BHLH83-RELATED"/>
    <property type="match status" value="1"/>
</dbReference>
<protein>
    <submittedName>
        <fullName evidence="8">Basic helix-loop-helix transcription factor</fullName>
    </submittedName>
</protein>
<feature type="compositionally biased region" description="Basic and acidic residues" evidence="6">
    <location>
        <begin position="97"/>
        <end position="106"/>
    </location>
</feature>
<dbReference type="EMBL" id="KP257512">
    <property type="protein sequence ID" value="AKN09614.1"/>
    <property type="molecule type" value="mRNA"/>
</dbReference>
<dbReference type="InterPro" id="IPR011598">
    <property type="entry name" value="bHLH_dom"/>
</dbReference>
<feature type="domain" description="BHLH" evidence="7">
    <location>
        <begin position="175"/>
        <end position="224"/>
    </location>
</feature>
<evidence type="ECO:0000256" key="1">
    <source>
        <dbReference type="ARBA" id="ARBA00004123"/>
    </source>
</evidence>
<evidence type="ECO:0000259" key="7">
    <source>
        <dbReference type="PROSITE" id="PS50888"/>
    </source>
</evidence>
<dbReference type="InterPro" id="IPR036638">
    <property type="entry name" value="HLH_DNA-bd_sf"/>
</dbReference>
<comment type="subcellular location">
    <subcellularLocation>
        <location evidence="1">Nucleus</location>
    </subcellularLocation>
</comment>
<dbReference type="GO" id="GO:0000981">
    <property type="term" value="F:DNA-binding transcription factor activity, RNA polymerase II-specific"/>
    <property type="evidence" value="ECO:0007669"/>
    <property type="project" value="TreeGrafter"/>
</dbReference>
<reference evidence="8" key="1">
    <citation type="submission" date="2014-12" db="EMBL/GenBank/DDBJ databases">
        <title>Genome-wide characterization and analysis of bHLH transcription factors related to tanshinones biosynthesis in Salvia miltiorrhiza.</title>
        <authorList>
            <person name="Zhang X."/>
            <person name="Song J."/>
        </authorList>
    </citation>
    <scope>NUCLEOTIDE SEQUENCE</scope>
</reference>
<evidence type="ECO:0000256" key="6">
    <source>
        <dbReference type="SAM" id="MobiDB-lite"/>
    </source>
</evidence>
<evidence type="ECO:0000256" key="4">
    <source>
        <dbReference type="ARBA" id="ARBA00023163"/>
    </source>
</evidence>
<dbReference type="GO" id="GO:0000978">
    <property type="term" value="F:RNA polymerase II cis-regulatory region sequence-specific DNA binding"/>
    <property type="evidence" value="ECO:0007669"/>
    <property type="project" value="TreeGrafter"/>
</dbReference>
<name>A0A0H3YB48_SALMI</name>
<feature type="compositionally biased region" description="Basic residues" evidence="6">
    <location>
        <begin position="107"/>
        <end position="125"/>
    </location>
</feature>
<proteinExistence type="evidence at transcript level"/>
<dbReference type="FunFam" id="4.10.280.10:FF:000022">
    <property type="entry name" value="Basic helix-loop-helix transcription factor"/>
    <property type="match status" value="1"/>
</dbReference>
<evidence type="ECO:0000256" key="5">
    <source>
        <dbReference type="ARBA" id="ARBA00023242"/>
    </source>
</evidence>
<dbReference type="OrthoDB" id="651283at2759"/>
<dbReference type="Gene3D" id="4.10.280.10">
    <property type="entry name" value="Helix-loop-helix DNA-binding domain"/>
    <property type="match status" value="1"/>
</dbReference>
<keyword evidence="3" id="KW-0238">DNA-binding</keyword>
<dbReference type="PROSITE" id="PS50888">
    <property type="entry name" value="BHLH"/>
    <property type="match status" value="1"/>
</dbReference>
<evidence type="ECO:0000313" key="8">
    <source>
        <dbReference type="EMBL" id="AKN09614.1"/>
    </source>
</evidence>
<evidence type="ECO:0000256" key="2">
    <source>
        <dbReference type="ARBA" id="ARBA00023015"/>
    </source>
</evidence>
<keyword evidence="5" id="KW-0539">Nucleus</keyword>
<dbReference type="GO" id="GO:0046983">
    <property type="term" value="F:protein dimerization activity"/>
    <property type="evidence" value="ECO:0007669"/>
    <property type="project" value="InterPro"/>
</dbReference>
<dbReference type="GO" id="GO:0005634">
    <property type="term" value="C:nucleus"/>
    <property type="evidence" value="ECO:0007669"/>
    <property type="project" value="UniProtKB-SubCell"/>
</dbReference>
<dbReference type="SMART" id="SM00353">
    <property type="entry name" value="HLH"/>
    <property type="match status" value="1"/>
</dbReference>
<dbReference type="AlphaFoldDB" id="A0A0H3YB48"/>
<dbReference type="PANTHER" id="PTHR16223:SF338">
    <property type="entry name" value="TRANSCRIPTION FACTOR RSL2"/>
    <property type="match status" value="1"/>
</dbReference>
<keyword evidence="2" id="KW-0805">Transcription regulation</keyword>
<sequence length="261" mass="30128">MEIAGFIDEEWESLSQIFSSVENVDLLQHYGEPSFLSQESSNEALFFNIDEDHHQPPPLDTNSFDETMIINMLPDHDVIMEEFLRSNRPLDSCQNKRKSEEHQHDKSPKKKPRNQQQKNTKKGKKQVQDKNITEEEINSGGNRQSCSSYSSEDDDSNALINEKINNSKARASRGSATDPQSLYARRRRERINERLKILQNLVPNGTKVDISTMLEEAVQYVKFLQLQIKLLSSDNMWMYAPLAYNGMDLGIYDNICPNLRQ</sequence>
<feature type="compositionally biased region" description="Polar residues" evidence="6">
    <location>
        <begin position="164"/>
        <end position="180"/>
    </location>
</feature>
<dbReference type="KEGG" id="smil:131010704"/>
<keyword evidence="4" id="KW-0804">Transcription</keyword>
<dbReference type="SUPFAM" id="SSF47459">
    <property type="entry name" value="HLH, helix-loop-helix DNA-binding domain"/>
    <property type="match status" value="1"/>
</dbReference>
<feature type="region of interest" description="Disordered" evidence="6">
    <location>
        <begin position="164"/>
        <end position="183"/>
    </location>
</feature>
<organism evidence="8">
    <name type="scientific">Salvia miltiorrhiza</name>
    <name type="common">Chinese sage</name>
    <dbReference type="NCBI Taxonomy" id="226208"/>
    <lineage>
        <taxon>Eukaryota</taxon>
        <taxon>Viridiplantae</taxon>
        <taxon>Streptophyta</taxon>
        <taxon>Embryophyta</taxon>
        <taxon>Tracheophyta</taxon>
        <taxon>Spermatophyta</taxon>
        <taxon>Magnoliopsida</taxon>
        <taxon>eudicotyledons</taxon>
        <taxon>Gunneridae</taxon>
        <taxon>Pentapetalae</taxon>
        <taxon>asterids</taxon>
        <taxon>lamiids</taxon>
        <taxon>Lamiales</taxon>
        <taxon>Lamiaceae</taxon>
        <taxon>Nepetoideae</taxon>
        <taxon>Mentheae</taxon>
        <taxon>Salviinae</taxon>
        <taxon>Salvia</taxon>
        <taxon>Salvia incertae sedis</taxon>
    </lineage>
</organism>